<dbReference type="Pfam" id="PF02811">
    <property type="entry name" value="PHP"/>
    <property type="match status" value="1"/>
</dbReference>
<dbReference type="RefSeq" id="WP_085510742.1">
    <property type="nucleotide sequence ID" value="NZ_FXAP01000001.1"/>
</dbReference>
<dbReference type="InterPro" id="IPR003141">
    <property type="entry name" value="Pol/His_phosphatase_N"/>
</dbReference>
<dbReference type="Proteomes" id="UP000266915">
    <property type="component" value="Unassembled WGS sequence"/>
</dbReference>
<organism evidence="3 4">
    <name type="scientific">Plantibacter flavus</name>
    <dbReference type="NCBI Taxonomy" id="150123"/>
    <lineage>
        <taxon>Bacteria</taxon>
        <taxon>Bacillati</taxon>
        <taxon>Actinomycetota</taxon>
        <taxon>Actinomycetes</taxon>
        <taxon>Micrococcales</taxon>
        <taxon>Microbacteriaceae</taxon>
        <taxon>Plantibacter</taxon>
    </lineage>
</organism>
<dbReference type="CDD" id="cd07432">
    <property type="entry name" value="PHP_HisPPase"/>
    <property type="match status" value="1"/>
</dbReference>
<evidence type="ECO:0000256" key="1">
    <source>
        <dbReference type="SAM" id="MobiDB-lite"/>
    </source>
</evidence>
<feature type="domain" description="Polymerase/histidinol phosphatase N-terminal" evidence="2">
    <location>
        <begin position="83"/>
        <end position="159"/>
    </location>
</feature>
<dbReference type="AlphaFoldDB" id="A0A3N2C2Y8"/>
<evidence type="ECO:0000313" key="4">
    <source>
        <dbReference type="Proteomes" id="UP000266915"/>
    </source>
</evidence>
<dbReference type="InterPro" id="IPR016195">
    <property type="entry name" value="Pol/histidinol_Pase-like"/>
</dbReference>
<dbReference type="InterPro" id="IPR004013">
    <property type="entry name" value="PHP_dom"/>
</dbReference>
<dbReference type="InterPro" id="IPR006311">
    <property type="entry name" value="TAT_signal"/>
</dbReference>
<dbReference type="Gene3D" id="3.20.20.140">
    <property type="entry name" value="Metal-dependent hydrolases"/>
    <property type="match status" value="1"/>
</dbReference>
<name>A0A3N2C2Y8_9MICO</name>
<feature type="region of interest" description="Disordered" evidence="1">
    <location>
        <begin position="1"/>
        <end position="30"/>
    </location>
</feature>
<gene>
    <name evidence="3" type="ORF">EDD42_1734</name>
</gene>
<comment type="caution">
    <text evidence="3">The sequence shown here is derived from an EMBL/GenBank/DDBJ whole genome shotgun (WGS) entry which is preliminary data.</text>
</comment>
<dbReference type="PROSITE" id="PS51318">
    <property type="entry name" value="TAT"/>
    <property type="match status" value="1"/>
</dbReference>
<sequence length="579" mass="61552">MPFDPRPEQPAPVTGASSAPELSRGASAPSGLSRRSFLGASVAATVAVGATTQGLGSAASAQAAPMPSESAVVDPEALSWLVFDHHVHSVYSHDAKYPMTTILDQAQRFAVDAIAFTEHSNKGHANVGGVFNAAREIDTARAARPDMLVLQGLEWYIPGAEHATVLVAPGPQTTLVLRRFELDHDGKLNGWEKPRPGTEDAAEWLVHATDGIAWLGAQKRAGVIDDVIVLANHPSRLGIDSPGELRAWQDADPDVFVGMEGAPGAQAGAIAANATERSRRGEYENTPSEFSFPGYPAEAYLTHGGFDWTTAVVGGVWDSLLSEGRRWWITTNSDLHLKESDATRVGDFPTGPGWESGATLANFNRAGRRPDPIATDAPQNGADFWPGEFSRTHVGAVDRSSASLLDAIRAGRVWVDHGHLVAGLSVVLRATDQPETGVTLGGTLTVASGTALELVVDVTPTTTPTSRGTTPRLAHLDLIRGRVTGPVADRDEQRAPGTRVVEMLDVTDRSDSPFRVVVPLEPATEDGYVRLRGSDGQVHGVGPLGAEVDPRAPQPYPVSPADPWADTWLYTNPIFISVR</sequence>
<keyword evidence="4" id="KW-1185">Reference proteome</keyword>
<dbReference type="SUPFAM" id="SSF89550">
    <property type="entry name" value="PHP domain-like"/>
    <property type="match status" value="1"/>
</dbReference>
<reference evidence="3 4" key="1">
    <citation type="submission" date="2018-11" db="EMBL/GenBank/DDBJ databases">
        <title>Sequencing the genomes of 1000 actinobacteria strains.</title>
        <authorList>
            <person name="Klenk H.-P."/>
        </authorList>
    </citation>
    <scope>NUCLEOTIDE SEQUENCE [LARGE SCALE GENOMIC DNA]</scope>
    <source>
        <strain evidence="3 4">DSM 14012</strain>
    </source>
</reference>
<protein>
    <recommendedName>
        <fullName evidence="2">Polymerase/histidinol phosphatase N-terminal domain-containing protein</fullName>
    </recommendedName>
</protein>
<dbReference type="SMART" id="SM00481">
    <property type="entry name" value="POLIIIAc"/>
    <property type="match status" value="1"/>
</dbReference>
<proteinExistence type="predicted"/>
<dbReference type="GO" id="GO:0003824">
    <property type="term" value="F:catalytic activity"/>
    <property type="evidence" value="ECO:0007669"/>
    <property type="project" value="InterPro"/>
</dbReference>
<accession>A0A3N2C2Y8</accession>
<evidence type="ECO:0000259" key="2">
    <source>
        <dbReference type="SMART" id="SM00481"/>
    </source>
</evidence>
<dbReference type="EMBL" id="RKHL01000001">
    <property type="protein sequence ID" value="ROR81664.1"/>
    <property type="molecule type" value="Genomic_DNA"/>
</dbReference>
<evidence type="ECO:0000313" key="3">
    <source>
        <dbReference type="EMBL" id="ROR81664.1"/>
    </source>
</evidence>